<dbReference type="Proteomes" id="UP000271087">
    <property type="component" value="Unassembled WGS sequence"/>
</dbReference>
<accession>A0A182EWW9</accession>
<name>A0A182EWW9_ONCOC</name>
<keyword evidence="3" id="KW-1185">Reference proteome</keyword>
<dbReference type="EMBL" id="UYRW01011493">
    <property type="protein sequence ID" value="VDM99673.1"/>
    <property type="molecule type" value="Genomic_DNA"/>
</dbReference>
<reference evidence="2 3" key="2">
    <citation type="submission" date="2018-08" db="EMBL/GenBank/DDBJ databases">
        <authorList>
            <person name="Laetsch R D."/>
            <person name="Stevens L."/>
            <person name="Kumar S."/>
            <person name="Blaxter L. M."/>
        </authorList>
    </citation>
    <scope>NUCLEOTIDE SEQUENCE [LARGE SCALE GENOMIC DNA]</scope>
</reference>
<proteinExistence type="predicted"/>
<organism evidence="4">
    <name type="scientific">Onchocerca ochengi</name>
    <name type="common">Filarial nematode worm</name>
    <dbReference type="NCBI Taxonomy" id="42157"/>
    <lineage>
        <taxon>Eukaryota</taxon>
        <taxon>Metazoa</taxon>
        <taxon>Ecdysozoa</taxon>
        <taxon>Nematoda</taxon>
        <taxon>Chromadorea</taxon>
        <taxon>Rhabditida</taxon>
        <taxon>Spirurina</taxon>
        <taxon>Spiruromorpha</taxon>
        <taxon>Filarioidea</taxon>
        <taxon>Onchocercidae</taxon>
        <taxon>Onchocerca</taxon>
    </lineage>
</organism>
<evidence type="ECO:0000256" key="1">
    <source>
        <dbReference type="SAM" id="MobiDB-lite"/>
    </source>
</evidence>
<dbReference type="AlphaFoldDB" id="A0A182EWW9"/>
<sequence>EKARNFEFKLPVDSRSRPPSA</sequence>
<evidence type="ECO:0000313" key="3">
    <source>
        <dbReference type="Proteomes" id="UP000271087"/>
    </source>
</evidence>
<dbReference type="WBParaSite" id="nOo.2.0.1.t12667-RA">
    <property type="protein sequence ID" value="nOo.2.0.1.t12667-RA"/>
    <property type="gene ID" value="nOo.2.0.1.g12667"/>
</dbReference>
<evidence type="ECO:0000313" key="2">
    <source>
        <dbReference type="EMBL" id="VDM99673.1"/>
    </source>
</evidence>
<gene>
    <name evidence="2" type="ORF">NOO_LOCUS12667</name>
</gene>
<reference evidence="4" key="1">
    <citation type="submission" date="2016-06" db="UniProtKB">
        <authorList>
            <consortium name="WormBaseParasite"/>
        </authorList>
    </citation>
    <scope>IDENTIFICATION</scope>
</reference>
<feature type="region of interest" description="Disordered" evidence="1">
    <location>
        <begin position="1"/>
        <end position="21"/>
    </location>
</feature>
<protein>
    <submittedName>
        <fullName evidence="4">TPX2 domain-containing protein</fullName>
    </submittedName>
</protein>
<evidence type="ECO:0000313" key="4">
    <source>
        <dbReference type="WBParaSite" id="nOo.2.0.1.t12667-RA"/>
    </source>
</evidence>